<evidence type="ECO:0000259" key="12">
    <source>
        <dbReference type="Pfam" id="PF00117"/>
    </source>
</evidence>
<dbReference type="GO" id="GO:0004359">
    <property type="term" value="F:glutaminase activity"/>
    <property type="evidence" value="ECO:0007669"/>
    <property type="project" value="UniProtKB-EC"/>
</dbReference>
<dbReference type="MEROPS" id="C26.965"/>
<comment type="catalytic activity">
    <reaction evidence="8 10">
        <text>5-[(5-phospho-1-deoxy-D-ribulos-1-ylimino)methylamino]-1-(5-phospho-beta-D-ribosyl)imidazole-4-carboxamide + L-glutamine = D-erythro-1-(imidazol-4-yl)glycerol 3-phosphate + 5-amino-1-(5-phospho-beta-D-ribosyl)imidazole-4-carboxamide + L-glutamate + H(+)</text>
        <dbReference type="Rhea" id="RHEA:24793"/>
        <dbReference type="ChEBI" id="CHEBI:15378"/>
        <dbReference type="ChEBI" id="CHEBI:29985"/>
        <dbReference type="ChEBI" id="CHEBI:58278"/>
        <dbReference type="ChEBI" id="CHEBI:58359"/>
        <dbReference type="ChEBI" id="CHEBI:58475"/>
        <dbReference type="ChEBI" id="CHEBI:58525"/>
        <dbReference type="EC" id="4.3.2.10"/>
    </reaction>
</comment>
<dbReference type="GO" id="GO:0000105">
    <property type="term" value="P:L-histidine biosynthetic process"/>
    <property type="evidence" value="ECO:0007669"/>
    <property type="project" value="UniProtKB-UniRule"/>
</dbReference>
<dbReference type="InParanoid" id="Q2LXS0"/>
<dbReference type="HAMAP" id="MF_00278">
    <property type="entry name" value="HisH"/>
    <property type="match status" value="1"/>
</dbReference>
<dbReference type="Gene3D" id="3.40.50.880">
    <property type="match status" value="1"/>
</dbReference>
<comment type="subcellular location">
    <subcellularLocation>
        <location evidence="10">Cytoplasm</location>
    </subcellularLocation>
</comment>
<dbReference type="CDD" id="cd01748">
    <property type="entry name" value="GATase1_IGP_Synthase"/>
    <property type="match status" value="1"/>
</dbReference>
<evidence type="ECO:0000256" key="3">
    <source>
        <dbReference type="ARBA" id="ARBA00022605"/>
    </source>
</evidence>
<keyword evidence="7 10" id="KW-0456">Lyase</keyword>
<dbReference type="EC" id="3.5.1.2" evidence="10"/>
<evidence type="ECO:0000256" key="4">
    <source>
        <dbReference type="ARBA" id="ARBA00022801"/>
    </source>
</evidence>
<protein>
    <recommendedName>
        <fullName evidence="10">Imidazole glycerol phosphate synthase subunit HisH</fullName>
        <ecNumber evidence="10">4.3.2.10</ecNumber>
    </recommendedName>
    <alternativeName>
        <fullName evidence="10">IGP synthase glutaminase subunit</fullName>
        <ecNumber evidence="10">3.5.1.2</ecNumber>
    </alternativeName>
    <alternativeName>
        <fullName evidence="10">IGP synthase subunit HisH</fullName>
    </alternativeName>
    <alternativeName>
        <fullName evidence="10">ImGP synthase subunit HisH</fullName>
        <shortName evidence="10">IGPS subunit HisH</shortName>
    </alternativeName>
</protein>
<keyword evidence="10" id="KW-0963">Cytoplasm</keyword>
<gene>
    <name evidence="10" type="primary">hisH</name>
    <name evidence="13" type="ORF">SYN_01683</name>
</gene>
<dbReference type="GO" id="GO:0000107">
    <property type="term" value="F:imidazoleglycerol-phosphate synthase activity"/>
    <property type="evidence" value="ECO:0007669"/>
    <property type="project" value="UniProtKB-UniRule"/>
</dbReference>
<evidence type="ECO:0000256" key="6">
    <source>
        <dbReference type="ARBA" id="ARBA00023102"/>
    </source>
</evidence>
<dbReference type="FunCoup" id="Q2LXS0">
    <property type="interactions" value="287"/>
</dbReference>
<dbReference type="eggNOG" id="COG0118">
    <property type="taxonomic scope" value="Bacteria"/>
</dbReference>
<dbReference type="OrthoDB" id="9807749at2"/>
<comment type="subunit">
    <text evidence="2 10">Heterodimer of HisH and HisF.</text>
</comment>
<evidence type="ECO:0000256" key="10">
    <source>
        <dbReference type="HAMAP-Rule" id="MF_00278"/>
    </source>
</evidence>
<dbReference type="AlphaFoldDB" id="Q2LXS0"/>
<evidence type="ECO:0000256" key="8">
    <source>
        <dbReference type="ARBA" id="ARBA00047838"/>
    </source>
</evidence>
<dbReference type="NCBIfam" id="TIGR01855">
    <property type="entry name" value="IMP_synth_hisH"/>
    <property type="match status" value="1"/>
</dbReference>
<keyword evidence="13" id="KW-0808">Transferase</keyword>
<dbReference type="Proteomes" id="UP000001933">
    <property type="component" value="Chromosome"/>
</dbReference>
<evidence type="ECO:0000256" key="5">
    <source>
        <dbReference type="ARBA" id="ARBA00022962"/>
    </source>
</evidence>
<feature type="active site" evidence="10 11">
    <location>
        <position position="189"/>
    </location>
</feature>
<dbReference type="GO" id="GO:0005737">
    <property type="term" value="C:cytoplasm"/>
    <property type="evidence" value="ECO:0007669"/>
    <property type="project" value="UniProtKB-SubCell"/>
</dbReference>
<dbReference type="HOGENOM" id="CLU_071837_2_0_7"/>
<reference evidence="13 14" key="1">
    <citation type="journal article" date="2007" name="Proc. Natl. Acad. Sci. U.S.A.">
        <title>The genome of Syntrophus aciditrophicus: life at the thermodynamic limit of microbial growth.</title>
        <authorList>
            <person name="McInerney M.J."/>
            <person name="Rohlin L."/>
            <person name="Mouttaki H."/>
            <person name="Kim U."/>
            <person name="Krupp R.S."/>
            <person name="Rios-Hernandez L."/>
            <person name="Sieber J."/>
            <person name="Struchtemeyer C.G."/>
            <person name="Bhattacharyya A."/>
            <person name="Campbell J.W."/>
            <person name="Gunsalus R.P."/>
        </authorList>
    </citation>
    <scope>NUCLEOTIDE SEQUENCE [LARGE SCALE GENOMIC DNA]</scope>
    <source>
        <strain evidence="13 14">SB</strain>
    </source>
</reference>
<dbReference type="EMBL" id="CP000252">
    <property type="protein sequence ID" value="ABC78878.1"/>
    <property type="molecule type" value="Genomic_DNA"/>
</dbReference>
<evidence type="ECO:0000256" key="2">
    <source>
        <dbReference type="ARBA" id="ARBA00011152"/>
    </source>
</evidence>
<dbReference type="PANTHER" id="PTHR42701:SF1">
    <property type="entry name" value="IMIDAZOLE GLYCEROL PHOSPHATE SYNTHASE SUBUNIT HISH"/>
    <property type="match status" value="1"/>
</dbReference>
<comment type="catalytic activity">
    <reaction evidence="9 10">
        <text>L-glutamine + H2O = L-glutamate + NH4(+)</text>
        <dbReference type="Rhea" id="RHEA:15889"/>
        <dbReference type="ChEBI" id="CHEBI:15377"/>
        <dbReference type="ChEBI" id="CHEBI:28938"/>
        <dbReference type="ChEBI" id="CHEBI:29985"/>
        <dbReference type="ChEBI" id="CHEBI:58359"/>
        <dbReference type="EC" id="3.5.1.2"/>
    </reaction>
</comment>
<dbReference type="PANTHER" id="PTHR42701">
    <property type="entry name" value="IMIDAZOLE GLYCEROL PHOSPHATE SYNTHASE SUBUNIT HISH"/>
    <property type="match status" value="1"/>
</dbReference>
<dbReference type="STRING" id="56780.SYN_01683"/>
<evidence type="ECO:0000256" key="1">
    <source>
        <dbReference type="ARBA" id="ARBA00005091"/>
    </source>
</evidence>
<evidence type="ECO:0000256" key="11">
    <source>
        <dbReference type="PIRSR" id="PIRSR000495-1"/>
    </source>
</evidence>
<keyword evidence="6 10" id="KW-0368">Histidine biosynthesis</keyword>
<keyword evidence="3 10" id="KW-0028">Amino-acid biosynthesis</keyword>
<dbReference type="RefSeq" id="WP_011418894.1">
    <property type="nucleotide sequence ID" value="NC_007759.1"/>
</dbReference>
<comment type="pathway">
    <text evidence="1 10">Amino-acid biosynthesis; L-histidine biosynthesis; L-histidine from 5-phospho-alpha-D-ribose 1-diphosphate: step 5/9.</text>
</comment>
<dbReference type="PROSITE" id="PS51273">
    <property type="entry name" value="GATASE_TYPE_1"/>
    <property type="match status" value="1"/>
</dbReference>
<keyword evidence="13" id="KW-0328">Glycosyltransferase</keyword>
<sequence>MIAIIDYQAGNLTSVFRALSFLKQDCQITRDYKVLCSASHIIFPGVGAAGEAMSNLRQTGLDKIIFQLVQEGKPVLGICLGTQIIFDYSEENDTPCLGIIPGKVIHFPENMICDERKLKIPHMGWNSVSLRRSHPVFRGIPGQAEFYFVHSFFPMPEREENILGQTRYGIEFPSAVVADNVIAVQFHPEKSGKPGLAILENFCRWKGTDAE</sequence>
<feature type="active site" description="Nucleophile" evidence="10 11">
    <location>
        <position position="79"/>
    </location>
</feature>
<dbReference type="EC" id="4.3.2.10" evidence="10"/>
<dbReference type="PIRSF" id="PIRSF000495">
    <property type="entry name" value="Amidotransf_hisH"/>
    <property type="match status" value="1"/>
</dbReference>
<dbReference type="SUPFAM" id="SSF52317">
    <property type="entry name" value="Class I glutamine amidotransferase-like"/>
    <property type="match status" value="1"/>
</dbReference>
<dbReference type="InterPro" id="IPR029062">
    <property type="entry name" value="Class_I_gatase-like"/>
</dbReference>
<feature type="active site" evidence="10 11">
    <location>
        <position position="187"/>
    </location>
</feature>
<evidence type="ECO:0000256" key="9">
    <source>
        <dbReference type="ARBA" id="ARBA00049534"/>
    </source>
</evidence>
<organism evidence="13 14">
    <name type="scientific">Syntrophus aciditrophicus (strain SB)</name>
    <dbReference type="NCBI Taxonomy" id="56780"/>
    <lineage>
        <taxon>Bacteria</taxon>
        <taxon>Pseudomonadati</taxon>
        <taxon>Thermodesulfobacteriota</taxon>
        <taxon>Syntrophia</taxon>
        <taxon>Syntrophales</taxon>
        <taxon>Syntrophaceae</taxon>
        <taxon>Syntrophus</taxon>
    </lineage>
</organism>
<accession>Q2LXS0</accession>
<keyword evidence="14" id="KW-1185">Reference proteome</keyword>
<dbReference type="GO" id="GO:0016829">
    <property type="term" value="F:lyase activity"/>
    <property type="evidence" value="ECO:0007669"/>
    <property type="project" value="UniProtKB-KW"/>
</dbReference>
<evidence type="ECO:0000313" key="13">
    <source>
        <dbReference type="EMBL" id="ABC78878.1"/>
    </source>
</evidence>
<dbReference type="KEGG" id="sat:SYN_01683"/>
<dbReference type="UniPathway" id="UPA00031">
    <property type="reaction ID" value="UER00010"/>
</dbReference>
<comment type="function">
    <text evidence="10">IGPS catalyzes the conversion of PRFAR and glutamine to IGP, AICAR and glutamate. The HisH subunit catalyzes the hydrolysis of glutamine to glutamate and ammonia as part of the synthesis of IGP and AICAR. The resulting ammonia molecule is channeled to the active site of HisF.</text>
</comment>
<keyword evidence="5 10" id="KW-0315">Glutamine amidotransferase</keyword>
<dbReference type="InterPro" id="IPR010139">
    <property type="entry name" value="Imidazole-glycPsynth_HisH"/>
</dbReference>
<proteinExistence type="inferred from homology"/>
<feature type="domain" description="Glutamine amidotransferase" evidence="12">
    <location>
        <begin position="4"/>
        <end position="203"/>
    </location>
</feature>
<dbReference type="Pfam" id="PF00117">
    <property type="entry name" value="GATase"/>
    <property type="match status" value="1"/>
</dbReference>
<evidence type="ECO:0000256" key="7">
    <source>
        <dbReference type="ARBA" id="ARBA00023239"/>
    </source>
</evidence>
<name>Q2LXS0_SYNAS</name>
<dbReference type="InterPro" id="IPR017926">
    <property type="entry name" value="GATASE"/>
</dbReference>
<evidence type="ECO:0000313" key="14">
    <source>
        <dbReference type="Proteomes" id="UP000001933"/>
    </source>
</evidence>
<keyword evidence="4 10" id="KW-0378">Hydrolase</keyword>